<evidence type="ECO:0008006" key="3">
    <source>
        <dbReference type="Google" id="ProtNLM"/>
    </source>
</evidence>
<dbReference type="RefSeq" id="XP_031779447.2">
    <property type="nucleotide sequence ID" value="XM_031923587.2"/>
</dbReference>
<evidence type="ECO:0000313" key="1">
    <source>
        <dbReference type="EnsemblMetazoa" id="XP_031779447"/>
    </source>
</evidence>
<reference evidence="1" key="1">
    <citation type="submission" date="2021-01" db="UniProtKB">
        <authorList>
            <consortium name="EnsemblMetazoa"/>
        </authorList>
    </citation>
    <scope>IDENTIFICATION</scope>
</reference>
<dbReference type="EnsemblMetazoa" id="XM_031923587">
    <property type="protein sequence ID" value="XP_031779447"/>
    <property type="gene ID" value="LOC107980666"/>
</dbReference>
<dbReference type="GeneID" id="107980666"/>
<dbReference type="AlphaFoldDB" id="A0A7M7Q083"/>
<organism evidence="1 2">
    <name type="scientific">Nasonia vitripennis</name>
    <name type="common">Parasitic wasp</name>
    <dbReference type="NCBI Taxonomy" id="7425"/>
    <lineage>
        <taxon>Eukaryota</taxon>
        <taxon>Metazoa</taxon>
        <taxon>Ecdysozoa</taxon>
        <taxon>Arthropoda</taxon>
        <taxon>Hexapoda</taxon>
        <taxon>Insecta</taxon>
        <taxon>Pterygota</taxon>
        <taxon>Neoptera</taxon>
        <taxon>Endopterygota</taxon>
        <taxon>Hymenoptera</taxon>
        <taxon>Apocrita</taxon>
        <taxon>Proctotrupomorpha</taxon>
        <taxon>Chalcidoidea</taxon>
        <taxon>Pteromalidae</taxon>
        <taxon>Pteromalinae</taxon>
        <taxon>Nasonia</taxon>
    </lineage>
</organism>
<dbReference type="OrthoDB" id="1106148at2759"/>
<accession>A0A7M7Q083</accession>
<dbReference type="Proteomes" id="UP000002358">
    <property type="component" value="Chromosome 2"/>
</dbReference>
<name>A0A7M7Q083_NASVI</name>
<protein>
    <recommendedName>
        <fullName evidence="3">CHCH domain-containing protein</fullName>
    </recommendedName>
</protein>
<evidence type="ECO:0000313" key="2">
    <source>
        <dbReference type="Proteomes" id="UP000002358"/>
    </source>
</evidence>
<keyword evidence="2" id="KW-1185">Reference proteome</keyword>
<proteinExistence type="predicted"/>
<sequence length="165" mass="17958">MRVLVCATRTRERERNEKRARVEARVAAAADDAAAAAAREEVKRERRRCCWNFAEVRVRAVMASLHRGDVVIIQPVPRQPGVLGTFAGTAAGVAAGTVIGDKITGRSESDSSSLAPPAGVPPSGPCQYDELQLLGCAQNEEDLRICESFRQAWLDCKRKYSTLCS</sequence>
<dbReference type="InParanoid" id="A0A7M7Q083"/>